<evidence type="ECO:0000313" key="5">
    <source>
        <dbReference type="Proteomes" id="UP000250028"/>
    </source>
</evidence>
<keyword evidence="3" id="KW-0546">Nucleotide metabolism</keyword>
<dbReference type="Gene3D" id="3.90.950.10">
    <property type="match status" value="1"/>
</dbReference>
<dbReference type="PANTHER" id="PTHR43213">
    <property type="entry name" value="BIFUNCTIONAL DTTP/UTP PYROPHOSPHATASE/METHYLTRANSFERASE PROTEIN-RELATED"/>
    <property type="match status" value="1"/>
</dbReference>
<dbReference type="PIRSF" id="PIRSF006305">
    <property type="entry name" value="Maf"/>
    <property type="match status" value="1"/>
</dbReference>
<evidence type="ECO:0000313" key="4">
    <source>
        <dbReference type="EMBL" id="SSA34892.1"/>
    </source>
</evidence>
<dbReference type="EMBL" id="UESZ01000001">
    <property type="protein sequence ID" value="SSA34892.1"/>
    <property type="molecule type" value="Genomic_DNA"/>
</dbReference>
<proteinExistence type="inferred from homology"/>
<comment type="similarity">
    <text evidence="3">Belongs to the Maf family.</text>
</comment>
<protein>
    <recommendedName>
        <fullName evidence="3">Nucleoside triphosphate pyrophosphatase</fullName>
        <ecNumber evidence="3">3.6.1.9</ecNumber>
    </recommendedName>
    <alternativeName>
        <fullName evidence="3">Nucleotide pyrophosphatase</fullName>
        <shortName evidence="3">Nucleotide PPase</shortName>
    </alternativeName>
</protein>
<dbReference type="InterPro" id="IPR003697">
    <property type="entry name" value="Maf-like"/>
</dbReference>
<evidence type="ECO:0000256" key="1">
    <source>
        <dbReference type="ARBA" id="ARBA00001968"/>
    </source>
</evidence>
<comment type="cofactor">
    <cofactor evidence="1 3">
        <name>a divalent metal cation</name>
        <dbReference type="ChEBI" id="CHEBI:60240"/>
    </cofactor>
</comment>
<dbReference type="Pfam" id="PF02545">
    <property type="entry name" value="Maf"/>
    <property type="match status" value="1"/>
</dbReference>
<comment type="function">
    <text evidence="3">Nucleoside triphosphate pyrophosphatase. May have a dual role in cell division arrest and in preventing the incorporation of modified nucleotides into cellular nucleic acids.</text>
</comment>
<accession>A0A2Y9BTZ8</accession>
<dbReference type="RefSeq" id="WP_109685797.1">
    <property type="nucleotide sequence ID" value="NZ_QGDN01000001.1"/>
</dbReference>
<dbReference type="EC" id="3.6.1.9" evidence="3"/>
<dbReference type="NCBIfam" id="TIGR00172">
    <property type="entry name" value="maf"/>
    <property type="match status" value="1"/>
</dbReference>
<sequence>MDLVLASASPARLKTLRAGGIEPRVIVSAVDEPATLAQAEGAYGALAPIDVPLLLARAKAQDVAPQAPQSLVLGCDSVLEFEGEVLGKPADAAQATTRWRRMRGHSGVLHTGHWLILGDAAVGATVSTTVHFAELDDDEIDFYVATGEPLQVAGAFTIDGIGGAFISGIEGDHHNVIGVSLPALRDLTAQLGIPWITLLG</sequence>
<comment type="catalytic activity">
    <reaction evidence="3">
        <text>a ribonucleoside 5'-triphosphate + H2O = a ribonucleoside 5'-phosphate + diphosphate + H(+)</text>
        <dbReference type="Rhea" id="RHEA:23996"/>
        <dbReference type="ChEBI" id="CHEBI:15377"/>
        <dbReference type="ChEBI" id="CHEBI:15378"/>
        <dbReference type="ChEBI" id="CHEBI:33019"/>
        <dbReference type="ChEBI" id="CHEBI:58043"/>
        <dbReference type="ChEBI" id="CHEBI:61557"/>
        <dbReference type="EC" id="3.6.1.9"/>
    </reaction>
</comment>
<name>A0A2Y9BTZ8_9MICO</name>
<comment type="subcellular location">
    <subcellularLocation>
        <location evidence="3">Cytoplasm</location>
    </subcellularLocation>
</comment>
<organism evidence="4 5">
    <name type="scientific">Branchiibius hedensis</name>
    <dbReference type="NCBI Taxonomy" id="672460"/>
    <lineage>
        <taxon>Bacteria</taxon>
        <taxon>Bacillati</taxon>
        <taxon>Actinomycetota</taxon>
        <taxon>Actinomycetes</taxon>
        <taxon>Micrococcales</taxon>
        <taxon>Dermacoccaceae</taxon>
        <taxon>Branchiibius</taxon>
    </lineage>
</organism>
<dbReference type="HAMAP" id="MF_00528">
    <property type="entry name" value="Maf"/>
    <property type="match status" value="1"/>
</dbReference>
<comment type="catalytic activity">
    <reaction evidence="3">
        <text>a 2'-deoxyribonucleoside 5'-triphosphate + H2O = a 2'-deoxyribonucleoside 5'-phosphate + diphosphate + H(+)</text>
        <dbReference type="Rhea" id="RHEA:44644"/>
        <dbReference type="ChEBI" id="CHEBI:15377"/>
        <dbReference type="ChEBI" id="CHEBI:15378"/>
        <dbReference type="ChEBI" id="CHEBI:33019"/>
        <dbReference type="ChEBI" id="CHEBI:61560"/>
        <dbReference type="ChEBI" id="CHEBI:65317"/>
        <dbReference type="EC" id="3.6.1.9"/>
    </reaction>
</comment>
<dbReference type="SUPFAM" id="SSF52972">
    <property type="entry name" value="ITPase-like"/>
    <property type="match status" value="1"/>
</dbReference>
<dbReference type="CDD" id="cd00555">
    <property type="entry name" value="Maf"/>
    <property type="match status" value="1"/>
</dbReference>
<dbReference type="AlphaFoldDB" id="A0A2Y9BTZ8"/>
<keyword evidence="5" id="KW-1185">Reference proteome</keyword>
<dbReference type="OrthoDB" id="3527985at2"/>
<dbReference type="GO" id="GO:0047429">
    <property type="term" value="F:nucleoside triphosphate diphosphatase activity"/>
    <property type="evidence" value="ECO:0007669"/>
    <property type="project" value="UniProtKB-EC"/>
</dbReference>
<dbReference type="GO" id="GO:0009117">
    <property type="term" value="P:nucleotide metabolic process"/>
    <property type="evidence" value="ECO:0007669"/>
    <property type="project" value="UniProtKB-KW"/>
</dbReference>
<reference evidence="5" key="1">
    <citation type="submission" date="2016-10" db="EMBL/GenBank/DDBJ databases">
        <authorList>
            <person name="Varghese N."/>
            <person name="Submissions S."/>
        </authorList>
    </citation>
    <scope>NUCLEOTIDE SEQUENCE [LARGE SCALE GENOMIC DNA]</scope>
    <source>
        <strain evidence="5">DSM 22951</strain>
    </source>
</reference>
<dbReference type="GO" id="GO:0005737">
    <property type="term" value="C:cytoplasm"/>
    <property type="evidence" value="ECO:0007669"/>
    <property type="project" value="UniProtKB-SubCell"/>
</dbReference>
<dbReference type="PANTHER" id="PTHR43213:SF5">
    <property type="entry name" value="BIFUNCTIONAL DTTP_UTP PYROPHOSPHATASE_METHYLTRANSFERASE PROTEIN-RELATED"/>
    <property type="match status" value="1"/>
</dbReference>
<evidence type="ECO:0000256" key="2">
    <source>
        <dbReference type="ARBA" id="ARBA00022801"/>
    </source>
</evidence>
<dbReference type="InterPro" id="IPR029001">
    <property type="entry name" value="ITPase-like_fam"/>
</dbReference>
<keyword evidence="3" id="KW-0963">Cytoplasm</keyword>
<feature type="active site" description="Proton acceptor" evidence="3">
    <location>
        <position position="76"/>
    </location>
</feature>
<gene>
    <name evidence="4" type="ORF">SAMN04489750_2224</name>
</gene>
<dbReference type="Proteomes" id="UP000250028">
    <property type="component" value="Unassembled WGS sequence"/>
</dbReference>
<evidence type="ECO:0000256" key="3">
    <source>
        <dbReference type="HAMAP-Rule" id="MF_00528"/>
    </source>
</evidence>
<keyword evidence="2 3" id="KW-0378">Hydrolase</keyword>
<comment type="caution">
    <text evidence="3">Lacks conserved residue(s) required for the propagation of feature annotation.</text>
</comment>